<reference evidence="1" key="1">
    <citation type="submission" date="2022-03" db="EMBL/GenBank/DDBJ databases">
        <authorList>
            <person name="Martin H S."/>
        </authorList>
    </citation>
    <scope>NUCLEOTIDE SEQUENCE</scope>
</reference>
<proteinExistence type="predicted"/>
<evidence type="ECO:0008006" key="3">
    <source>
        <dbReference type="Google" id="ProtNLM"/>
    </source>
</evidence>
<keyword evidence="2" id="KW-1185">Reference proteome</keyword>
<organism evidence="1 2">
    <name type="scientific">Iphiclides podalirius</name>
    <name type="common">scarce swallowtail</name>
    <dbReference type="NCBI Taxonomy" id="110791"/>
    <lineage>
        <taxon>Eukaryota</taxon>
        <taxon>Metazoa</taxon>
        <taxon>Ecdysozoa</taxon>
        <taxon>Arthropoda</taxon>
        <taxon>Hexapoda</taxon>
        <taxon>Insecta</taxon>
        <taxon>Pterygota</taxon>
        <taxon>Neoptera</taxon>
        <taxon>Endopterygota</taxon>
        <taxon>Lepidoptera</taxon>
        <taxon>Glossata</taxon>
        <taxon>Ditrysia</taxon>
        <taxon>Papilionoidea</taxon>
        <taxon>Papilionidae</taxon>
        <taxon>Papilioninae</taxon>
        <taxon>Iphiclides</taxon>
    </lineage>
</organism>
<gene>
    <name evidence="1" type="ORF">IPOD504_LOCUS2414</name>
</gene>
<protein>
    <recommendedName>
        <fullName evidence="3">FLYWCH-type domain-containing protein</fullName>
    </recommendedName>
</protein>
<dbReference type="Gene3D" id="2.20.25.240">
    <property type="match status" value="1"/>
</dbReference>
<dbReference type="EMBL" id="OW152824">
    <property type="protein sequence ID" value="CAH2040251.1"/>
    <property type="molecule type" value="Genomic_DNA"/>
</dbReference>
<sequence>MLNGYTFSKHCRSMNFYCSKKNQGCKAKVKMGKDGRIVANPIEKCIHNHAPPKYAVTSTGFYFKIAS</sequence>
<accession>A0ABN8HVE0</accession>
<dbReference type="Proteomes" id="UP000837857">
    <property type="component" value="Chromosome 12"/>
</dbReference>
<evidence type="ECO:0000313" key="1">
    <source>
        <dbReference type="EMBL" id="CAH2040251.1"/>
    </source>
</evidence>
<name>A0ABN8HVE0_9NEOP</name>
<feature type="non-terminal residue" evidence="1">
    <location>
        <position position="67"/>
    </location>
</feature>
<evidence type="ECO:0000313" key="2">
    <source>
        <dbReference type="Proteomes" id="UP000837857"/>
    </source>
</evidence>